<evidence type="ECO:0000256" key="1">
    <source>
        <dbReference type="SAM" id="MobiDB-lite"/>
    </source>
</evidence>
<comment type="caution">
    <text evidence="2">The sequence shown here is derived from an EMBL/GenBank/DDBJ whole genome shotgun (WGS) entry which is preliminary data.</text>
</comment>
<evidence type="ECO:0000313" key="3">
    <source>
        <dbReference type="Proteomes" id="UP001146120"/>
    </source>
</evidence>
<reference evidence="2" key="2">
    <citation type="journal article" date="2023" name="Microbiol Resour">
        <title>Decontamination and Annotation of the Draft Genome Sequence of the Oomycete Lagenidium giganteum ARSEF 373.</title>
        <authorList>
            <person name="Morgan W.R."/>
            <person name="Tartar A."/>
        </authorList>
    </citation>
    <scope>NUCLEOTIDE SEQUENCE</scope>
    <source>
        <strain evidence="2">ARSEF 373</strain>
    </source>
</reference>
<accession>A0AAV2ZC72</accession>
<dbReference type="EMBL" id="DAKRPA010000006">
    <property type="protein sequence ID" value="DBA04613.1"/>
    <property type="molecule type" value="Genomic_DNA"/>
</dbReference>
<keyword evidence="3" id="KW-1185">Reference proteome</keyword>
<feature type="region of interest" description="Disordered" evidence="1">
    <location>
        <begin position="194"/>
        <end position="223"/>
    </location>
</feature>
<organism evidence="2 3">
    <name type="scientific">Lagenidium giganteum</name>
    <dbReference type="NCBI Taxonomy" id="4803"/>
    <lineage>
        <taxon>Eukaryota</taxon>
        <taxon>Sar</taxon>
        <taxon>Stramenopiles</taxon>
        <taxon>Oomycota</taxon>
        <taxon>Peronosporomycetes</taxon>
        <taxon>Pythiales</taxon>
        <taxon>Pythiaceae</taxon>
    </lineage>
</organism>
<gene>
    <name evidence="2" type="ORF">N0F65_012196</name>
</gene>
<proteinExistence type="predicted"/>
<reference evidence="2" key="1">
    <citation type="submission" date="2022-11" db="EMBL/GenBank/DDBJ databases">
        <authorList>
            <person name="Morgan W.R."/>
            <person name="Tartar A."/>
        </authorList>
    </citation>
    <scope>NUCLEOTIDE SEQUENCE</scope>
    <source>
        <strain evidence="2">ARSEF 373</strain>
    </source>
</reference>
<sequence length="223" mass="25996">MAITSMGSVRVSFSFKSVLTRGSMCSTESSSGSSVHDCDDGCLETWMYWRREENCWTKVLAVLRYEYLWLTRGEGHATTTPLIQIAVKSVERSPLGGLHITDTVGEKLELFFYDPTDSETWMEALEDAALMTKAQLEEMEQHRSSTNRKTYSGTLAQYRKGQERETRKHDHHFCLHRLRRRWRRRVERMLDRWSEEDEHAVEEHAPRPTRPTLAQLAEACPRN</sequence>
<protein>
    <recommendedName>
        <fullName evidence="4">PH domain-containing protein</fullName>
    </recommendedName>
</protein>
<name>A0AAV2ZC72_9STRA</name>
<evidence type="ECO:0000313" key="2">
    <source>
        <dbReference type="EMBL" id="DBA04613.1"/>
    </source>
</evidence>
<dbReference type="AlphaFoldDB" id="A0AAV2ZC72"/>
<evidence type="ECO:0008006" key="4">
    <source>
        <dbReference type="Google" id="ProtNLM"/>
    </source>
</evidence>
<dbReference type="Proteomes" id="UP001146120">
    <property type="component" value="Unassembled WGS sequence"/>
</dbReference>